<dbReference type="Pfam" id="PF05985">
    <property type="entry name" value="EutC"/>
    <property type="match status" value="1"/>
</dbReference>
<name>A0A845FZ34_9BURK</name>
<dbReference type="NCBIfam" id="NF003971">
    <property type="entry name" value="PRK05465.1"/>
    <property type="match status" value="1"/>
</dbReference>
<dbReference type="GO" id="GO:0046336">
    <property type="term" value="P:ethanolamine catabolic process"/>
    <property type="evidence" value="ECO:0007669"/>
    <property type="project" value="UniProtKB-UniRule"/>
</dbReference>
<dbReference type="GO" id="GO:0006520">
    <property type="term" value="P:amino acid metabolic process"/>
    <property type="evidence" value="ECO:0007669"/>
    <property type="project" value="InterPro"/>
</dbReference>
<dbReference type="GO" id="GO:0031419">
    <property type="term" value="F:cobalamin binding"/>
    <property type="evidence" value="ECO:0007669"/>
    <property type="project" value="UniProtKB-UniRule"/>
</dbReference>
<dbReference type="EC" id="4.3.1.7" evidence="5"/>
<organism evidence="6 7">
    <name type="scientific">Duganella vulcania</name>
    <dbReference type="NCBI Taxonomy" id="2692166"/>
    <lineage>
        <taxon>Bacteria</taxon>
        <taxon>Pseudomonadati</taxon>
        <taxon>Pseudomonadota</taxon>
        <taxon>Betaproteobacteria</taxon>
        <taxon>Burkholderiales</taxon>
        <taxon>Oxalobacteraceae</taxon>
        <taxon>Telluria group</taxon>
        <taxon>Duganella</taxon>
    </lineage>
</organism>
<evidence type="ECO:0000313" key="6">
    <source>
        <dbReference type="EMBL" id="MYM86841.1"/>
    </source>
</evidence>
<dbReference type="Proteomes" id="UP000470302">
    <property type="component" value="Unassembled WGS sequence"/>
</dbReference>
<keyword evidence="3 5" id="KW-0170">Cobalt</keyword>
<dbReference type="AlphaFoldDB" id="A0A845FZ34"/>
<gene>
    <name evidence="5 6" type="primary">eutC</name>
    <name evidence="6" type="ORF">GTP91_06535</name>
</gene>
<dbReference type="UniPathway" id="UPA00560"/>
<comment type="subcellular location">
    <subcellularLocation>
        <location evidence="5">Bacterial microcompartment</location>
    </subcellularLocation>
</comment>
<comment type="pathway">
    <text evidence="5">Amine and polyamine degradation; ethanolamine degradation.</text>
</comment>
<comment type="caution">
    <text evidence="6">The sequence shown here is derived from an EMBL/GenBank/DDBJ whole genome shotgun (WGS) entry which is preliminary data.</text>
</comment>
<comment type="similarity">
    <text evidence="5">Belongs to the EutC family.</text>
</comment>
<dbReference type="EMBL" id="WWCW01000013">
    <property type="protein sequence ID" value="MYM86841.1"/>
    <property type="molecule type" value="Genomic_DNA"/>
</dbReference>
<comment type="function">
    <text evidence="5">Catalyzes the deamination of various vicinal amino-alcohols to oxo compounds. Allows this organism to utilize ethanolamine as the sole source of nitrogen and carbon in the presence of external vitamin B12.</text>
</comment>
<evidence type="ECO:0000256" key="3">
    <source>
        <dbReference type="ARBA" id="ARBA00023285"/>
    </source>
</evidence>
<dbReference type="PIRSF" id="PIRSF018982">
    <property type="entry name" value="EutC"/>
    <property type="match status" value="1"/>
</dbReference>
<dbReference type="InterPro" id="IPR042255">
    <property type="entry name" value="EutC_N"/>
</dbReference>
<dbReference type="InterPro" id="IPR042251">
    <property type="entry name" value="EutC_C"/>
</dbReference>
<dbReference type="HAMAP" id="MF_00601">
    <property type="entry name" value="EutC"/>
    <property type="match status" value="1"/>
</dbReference>
<evidence type="ECO:0000313" key="7">
    <source>
        <dbReference type="Proteomes" id="UP000470302"/>
    </source>
</evidence>
<protein>
    <recommendedName>
        <fullName evidence="5">Ethanolamine ammonia-lyase small subunit</fullName>
        <shortName evidence="5">EAL small subunit</shortName>
        <ecNumber evidence="5">4.3.1.7</ecNumber>
    </recommendedName>
</protein>
<comment type="subunit">
    <text evidence="5">The basic unit is a heterodimer which dimerizes to form tetramers. The heterotetramers trimerize; 6 large subunits form a core ring with 6 small subunits projecting outwards.</text>
</comment>
<dbReference type="GO" id="GO:0031471">
    <property type="term" value="C:ethanolamine degradation polyhedral organelle"/>
    <property type="evidence" value="ECO:0007669"/>
    <property type="project" value="UniProtKB-UniRule"/>
</dbReference>
<evidence type="ECO:0000256" key="1">
    <source>
        <dbReference type="ARBA" id="ARBA00022628"/>
    </source>
</evidence>
<proteinExistence type="inferred from homology"/>
<keyword evidence="1 5" id="KW-0846">Cobalamin</keyword>
<dbReference type="RefSeq" id="WP_161096048.1">
    <property type="nucleotide sequence ID" value="NZ_WWCW01000013.1"/>
</dbReference>
<evidence type="ECO:0000256" key="4">
    <source>
        <dbReference type="ARBA" id="ARBA00024446"/>
    </source>
</evidence>
<feature type="binding site" evidence="5">
    <location>
        <position position="173"/>
    </location>
    <ligand>
        <name>adenosylcob(III)alamin</name>
        <dbReference type="ChEBI" id="CHEBI:18408"/>
    </ligand>
</feature>
<feature type="binding site" evidence="5">
    <location>
        <position position="194"/>
    </location>
    <ligand>
        <name>adenosylcob(III)alamin</name>
        <dbReference type="ChEBI" id="CHEBI:18408"/>
    </ligand>
</feature>
<keyword evidence="2 5" id="KW-0456">Lyase</keyword>
<dbReference type="Gene3D" id="1.10.30.40">
    <property type="entry name" value="Ethanolamine ammonia-lyase light chain (EutC), N-terminal domain"/>
    <property type="match status" value="1"/>
</dbReference>
<dbReference type="Gene3D" id="3.40.50.11240">
    <property type="entry name" value="Ethanolamine ammonia-lyase light chain (EutC)"/>
    <property type="match status" value="1"/>
</dbReference>
<dbReference type="PANTHER" id="PTHR39330:SF1">
    <property type="entry name" value="ETHANOLAMINE AMMONIA-LYASE SMALL SUBUNIT"/>
    <property type="match status" value="1"/>
</dbReference>
<sequence length="281" mass="30059">MNDDDHLLPASPAGDDGVVTSNPWLSLRRFTAARIALGRSGVSQPTAPQLEFQLAHARARDAVHLALDHTALGDALQAGTGLPCLALHSAAASRDIYLQRPDLGRRLDEASRQALLERPREGAGYDLAFVIADGLSALAIEQNALPFLKVVMARLAAESWSLAPLSIVRQGRVAVGDEVGELLGARAVVVLVGERPGLSSPDSMGLYLTWAPRTGLTDAARNCISNVRPAGLTYDDAAFKLHYLLSESRQRQLSGVALKDETATDNTTLDAPQRNFLLDLD</sequence>
<comment type="catalytic activity">
    <reaction evidence="5">
        <text>ethanolamine = acetaldehyde + NH4(+)</text>
        <dbReference type="Rhea" id="RHEA:15313"/>
        <dbReference type="ChEBI" id="CHEBI:15343"/>
        <dbReference type="ChEBI" id="CHEBI:28938"/>
        <dbReference type="ChEBI" id="CHEBI:57603"/>
        <dbReference type="EC" id="4.3.1.7"/>
    </reaction>
</comment>
<dbReference type="GO" id="GO:0008851">
    <property type="term" value="F:ethanolamine ammonia-lyase activity"/>
    <property type="evidence" value="ECO:0007669"/>
    <property type="project" value="UniProtKB-UniRule"/>
</dbReference>
<dbReference type="PANTHER" id="PTHR39330">
    <property type="entry name" value="ETHANOLAMINE AMMONIA-LYASE LIGHT CHAIN"/>
    <property type="match status" value="1"/>
</dbReference>
<evidence type="ECO:0000256" key="5">
    <source>
        <dbReference type="HAMAP-Rule" id="MF_00601"/>
    </source>
</evidence>
<dbReference type="GO" id="GO:0009350">
    <property type="term" value="C:ethanolamine ammonia-lyase complex"/>
    <property type="evidence" value="ECO:0007669"/>
    <property type="project" value="UniProtKB-UniRule"/>
</dbReference>
<feature type="binding site" evidence="5">
    <location>
        <position position="223"/>
    </location>
    <ligand>
        <name>adenosylcob(III)alamin</name>
        <dbReference type="ChEBI" id="CHEBI:18408"/>
    </ligand>
</feature>
<reference evidence="6 7" key="1">
    <citation type="submission" date="2020-01" db="EMBL/GenBank/DDBJ databases">
        <title>Novel species isolated from a subtropical stream in China.</title>
        <authorList>
            <person name="Lu H."/>
        </authorList>
    </citation>
    <scope>NUCLEOTIDE SEQUENCE [LARGE SCALE GENOMIC DNA]</scope>
    <source>
        <strain evidence="6 7">FT82W</strain>
    </source>
</reference>
<dbReference type="InterPro" id="IPR009246">
    <property type="entry name" value="EutC"/>
</dbReference>
<evidence type="ECO:0000256" key="2">
    <source>
        <dbReference type="ARBA" id="ARBA00023239"/>
    </source>
</evidence>
<accession>A0A845FZ34</accession>
<comment type="cofactor">
    <cofactor evidence="5">
        <name>adenosylcob(III)alamin</name>
        <dbReference type="ChEBI" id="CHEBI:18408"/>
    </cofactor>
    <text evidence="5">Binds between the large and small subunits.</text>
</comment>
<keyword evidence="4 5" id="KW-1283">Bacterial microcompartment</keyword>